<accession>A0A517YQ27</accession>
<evidence type="ECO:0000313" key="3">
    <source>
        <dbReference type="EMBL" id="QDU32326.1"/>
    </source>
</evidence>
<dbReference type="EMBL" id="CP036425">
    <property type="protein sequence ID" value="QDU32326.1"/>
    <property type="molecule type" value="Genomic_DNA"/>
</dbReference>
<dbReference type="KEGG" id="pcor:KS4_03580"/>
<sequence length="194" mass="20158" precursor="true">MKSLLMTTAVAALAATALTSTASADKYADVVTNFTIGANIDPLASHADPTRALGAWNSPAAGHAVTLGAGGTLTVEFLDNRLVDSTGDDLKIREHGGADDYMVEISADNTTYYSLGSKAGGASELFDINSVVIASGIDEFRYVRITDITEDGDTSNGAEIDYVFAQNSIDAPVPEPASLALLGLGSLVIIRRCK</sequence>
<feature type="chain" id="PRO_5022057721" description="Ice-binding protein C-terminal domain-containing protein" evidence="1">
    <location>
        <begin position="25"/>
        <end position="194"/>
    </location>
</feature>
<evidence type="ECO:0000256" key="1">
    <source>
        <dbReference type="SAM" id="SignalP"/>
    </source>
</evidence>
<dbReference type="InterPro" id="IPR013424">
    <property type="entry name" value="Ice-binding_C"/>
</dbReference>
<dbReference type="OrthoDB" id="247526at2"/>
<proteinExistence type="predicted"/>
<feature type="domain" description="Ice-binding protein C-terminal" evidence="2">
    <location>
        <begin position="172"/>
        <end position="192"/>
    </location>
</feature>
<keyword evidence="4" id="KW-1185">Reference proteome</keyword>
<dbReference type="Proteomes" id="UP000317369">
    <property type="component" value="Chromosome"/>
</dbReference>
<gene>
    <name evidence="3" type="ORF">KS4_03580</name>
</gene>
<feature type="signal peptide" evidence="1">
    <location>
        <begin position="1"/>
        <end position="24"/>
    </location>
</feature>
<dbReference type="RefSeq" id="WP_145073721.1">
    <property type="nucleotide sequence ID" value="NZ_CP036425.1"/>
</dbReference>
<dbReference type="AlphaFoldDB" id="A0A517YQ27"/>
<evidence type="ECO:0000259" key="2">
    <source>
        <dbReference type="Pfam" id="PF07589"/>
    </source>
</evidence>
<organism evidence="3 4">
    <name type="scientific">Poriferisphaera corsica</name>
    <dbReference type="NCBI Taxonomy" id="2528020"/>
    <lineage>
        <taxon>Bacteria</taxon>
        <taxon>Pseudomonadati</taxon>
        <taxon>Planctomycetota</taxon>
        <taxon>Phycisphaerae</taxon>
        <taxon>Phycisphaerales</taxon>
        <taxon>Phycisphaeraceae</taxon>
        <taxon>Poriferisphaera</taxon>
    </lineage>
</organism>
<dbReference type="Pfam" id="PF07589">
    <property type="entry name" value="PEP-CTERM"/>
    <property type="match status" value="1"/>
</dbReference>
<protein>
    <recommendedName>
        <fullName evidence="2">Ice-binding protein C-terminal domain-containing protein</fullName>
    </recommendedName>
</protein>
<reference evidence="3 4" key="1">
    <citation type="submission" date="2019-02" db="EMBL/GenBank/DDBJ databases">
        <title>Deep-cultivation of Planctomycetes and their phenomic and genomic characterization uncovers novel biology.</title>
        <authorList>
            <person name="Wiegand S."/>
            <person name="Jogler M."/>
            <person name="Boedeker C."/>
            <person name="Pinto D."/>
            <person name="Vollmers J."/>
            <person name="Rivas-Marin E."/>
            <person name="Kohn T."/>
            <person name="Peeters S.H."/>
            <person name="Heuer A."/>
            <person name="Rast P."/>
            <person name="Oberbeckmann S."/>
            <person name="Bunk B."/>
            <person name="Jeske O."/>
            <person name="Meyerdierks A."/>
            <person name="Storesund J.E."/>
            <person name="Kallscheuer N."/>
            <person name="Luecker S."/>
            <person name="Lage O.M."/>
            <person name="Pohl T."/>
            <person name="Merkel B.J."/>
            <person name="Hornburger P."/>
            <person name="Mueller R.-W."/>
            <person name="Bruemmer F."/>
            <person name="Labrenz M."/>
            <person name="Spormann A.M."/>
            <person name="Op den Camp H."/>
            <person name="Overmann J."/>
            <person name="Amann R."/>
            <person name="Jetten M.S.M."/>
            <person name="Mascher T."/>
            <person name="Medema M.H."/>
            <person name="Devos D.P."/>
            <person name="Kaster A.-K."/>
            <person name="Ovreas L."/>
            <person name="Rohde M."/>
            <person name="Galperin M.Y."/>
            <person name="Jogler C."/>
        </authorList>
    </citation>
    <scope>NUCLEOTIDE SEQUENCE [LARGE SCALE GENOMIC DNA]</scope>
    <source>
        <strain evidence="3 4">KS4</strain>
    </source>
</reference>
<name>A0A517YQ27_9BACT</name>
<evidence type="ECO:0000313" key="4">
    <source>
        <dbReference type="Proteomes" id="UP000317369"/>
    </source>
</evidence>
<keyword evidence="1" id="KW-0732">Signal</keyword>
<dbReference type="NCBIfam" id="TIGR02595">
    <property type="entry name" value="PEP_CTERM"/>
    <property type="match status" value="1"/>
</dbReference>